<accession>A0A8D8PHC5</accession>
<sequence>MQVSSSLALSGRLTENISDSRNFFSRIKQMDAPGHSSIREKFAVSQSTDFMSVQTSRMWPDPGTSVHSTKCGNSLSSPFRALRHSLKVIILNCSSLNGARFALHITRRMLTANLDRAGRTTPSPVAKATALSALRSENSSASSIDLPQSTCWQKAFRNSEL</sequence>
<proteinExistence type="predicted"/>
<dbReference type="AlphaFoldDB" id="A0A8D8PHC5"/>
<name>A0A8D8PHC5_CULPI</name>
<protein>
    <submittedName>
        <fullName evidence="1">(northern house mosquito) hypothetical protein</fullName>
    </submittedName>
</protein>
<dbReference type="EMBL" id="HBUE01348221">
    <property type="protein sequence ID" value="CAG6601794.1"/>
    <property type="molecule type" value="Transcribed_RNA"/>
</dbReference>
<dbReference type="EMBL" id="HBUE01119821">
    <property type="protein sequence ID" value="CAG6491904.1"/>
    <property type="molecule type" value="Transcribed_RNA"/>
</dbReference>
<evidence type="ECO:0000313" key="1">
    <source>
        <dbReference type="EMBL" id="CAG6601794.1"/>
    </source>
</evidence>
<dbReference type="EMBL" id="HBUE01241173">
    <property type="protein sequence ID" value="CAG6549520.1"/>
    <property type="molecule type" value="Transcribed_RNA"/>
</dbReference>
<reference evidence="1" key="1">
    <citation type="submission" date="2021-05" db="EMBL/GenBank/DDBJ databases">
        <authorList>
            <person name="Alioto T."/>
            <person name="Alioto T."/>
            <person name="Gomez Garrido J."/>
        </authorList>
    </citation>
    <scope>NUCLEOTIDE SEQUENCE</scope>
</reference>
<organism evidence="1">
    <name type="scientific">Culex pipiens</name>
    <name type="common">House mosquito</name>
    <dbReference type="NCBI Taxonomy" id="7175"/>
    <lineage>
        <taxon>Eukaryota</taxon>
        <taxon>Metazoa</taxon>
        <taxon>Ecdysozoa</taxon>
        <taxon>Arthropoda</taxon>
        <taxon>Hexapoda</taxon>
        <taxon>Insecta</taxon>
        <taxon>Pterygota</taxon>
        <taxon>Neoptera</taxon>
        <taxon>Endopterygota</taxon>
        <taxon>Diptera</taxon>
        <taxon>Nematocera</taxon>
        <taxon>Culicoidea</taxon>
        <taxon>Culicidae</taxon>
        <taxon>Culicinae</taxon>
        <taxon>Culicini</taxon>
        <taxon>Culex</taxon>
        <taxon>Culex</taxon>
    </lineage>
</organism>